<reference evidence="2 3" key="1">
    <citation type="submission" date="2017-04" db="EMBL/GenBank/DDBJ databases">
        <title>Draft genome sequence of Marssonina coronaria NL1: causal agent of apple blotch.</title>
        <authorList>
            <person name="Cheng Q."/>
        </authorList>
    </citation>
    <scope>NUCLEOTIDE SEQUENCE [LARGE SCALE GENOMIC DNA]</scope>
    <source>
        <strain evidence="2 3">NL1</strain>
    </source>
</reference>
<comment type="caution">
    <text evidence="2">The sequence shown here is derived from an EMBL/GenBank/DDBJ whole genome shotgun (WGS) entry which is preliminary data.</text>
</comment>
<name>A0A218Z7P8_9HELO</name>
<evidence type="ECO:0000256" key="1">
    <source>
        <dbReference type="SAM" id="MobiDB-lite"/>
    </source>
</evidence>
<keyword evidence="3" id="KW-1185">Reference proteome</keyword>
<evidence type="ECO:0000313" key="3">
    <source>
        <dbReference type="Proteomes" id="UP000242519"/>
    </source>
</evidence>
<dbReference type="OrthoDB" id="4509729at2759"/>
<proteinExistence type="predicted"/>
<feature type="region of interest" description="Disordered" evidence="1">
    <location>
        <begin position="39"/>
        <end position="111"/>
    </location>
</feature>
<dbReference type="AlphaFoldDB" id="A0A218Z7P8"/>
<gene>
    <name evidence="2" type="ORF">B2J93_5912</name>
</gene>
<dbReference type="EMBL" id="MZNU01000133">
    <property type="protein sequence ID" value="OWP04091.1"/>
    <property type="molecule type" value="Genomic_DNA"/>
</dbReference>
<dbReference type="Proteomes" id="UP000242519">
    <property type="component" value="Unassembled WGS sequence"/>
</dbReference>
<sequence length="189" mass="21314">MNTSQKSPEKAFALQKYLLLHSQHDALQKHLSQITTSFSSAVTSPSRSPSRSRFPSISSPGSDGMPLSPSQPPHAIIDHGPPHHQRGGSVSRCTQRPPLRQRRSSLPSVVDESSILGEIDEDENKLKDVNLAIKQTLTELLNCESVRNDNRYRMWVQSRLMDAERELKVSKTRSCERRRSEEVHAGMMF</sequence>
<evidence type="ECO:0000313" key="2">
    <source>
        <dbReference type="EMBL" id="OWP04091.1"/>
    </source>
</evidence>
<organism evidence="2 3">
    <name type="scientific">Diplocarpon coronariae</name>
    <dbReference type="NCBI Taxonomy" id="2795749"/>
    <lineage>
        <taxon>Eukaryota</taxon>
        <taxon>Fungi</taxon>
        <taxon>Dikarya</taxon>
        <taxon>Ascomycota</taxon>
        <taxon>Pezizomycotina</taxon>
        <taxon>Leotiomycetes</taxon>
        <taxon>Helotiales</taxon>
        <taxon>Drepanopezizaceae</taxon>
        <taxon>Diplocarpon</taxon>
    </lineage>
</organism>
<dbReference type="STRING" id="503106.A0A218Z7P8"/>
<feature type="compositionally biased region" description="Low complexity" evidence="1">
    <location>
        <begin position="39"/>
        <end position="62"/>
    </location>
</feature>
<dbReference type="InParanoid" id="A0A218Z7P8"/>
<accession>A0A218Z7P8</accession>
<protein>
    <submittedName>
        <fullName evidence="2">Uncharacterized protein</fullName>
    </submittedName>
</protein>